<gene>
    <name evidence="1" type="ORF">LTRI10_LOCUS2152</name>
</gene>
<accession>A0AAV2CED0</accession>
<dbReference type="SUPFAM" id="SSF56672">
    <property type="entry name" value="DNA/RNA polymerases"/>
    <property type="match status" value="1"/>
</dbReference>
<evidence type="ECO:0000313" key="2">
    <source>
        <dbReference type="Proteomes" id="UP001497516"/>
    </source>
</evidence>
<proteinExistence type="predicted"/>
<sequence length="218" mass="24650">METNLKLGRESGELLPNGGRQYCSIVGSLIYLTFTRPDIAYAVQIVSQFISSQRTAHLDALHRLLRYLQGTKEIGLFLPSTGSFQLEAFSDADYAGYVDTRRSTTAWRILLGDSFISWRCKKQDRVSKSSTEDEYRAMSNVTSELEWLQLLLGELGVDCSLPTKIYVDNTSAIQIATNPVLHDRTSISRFICTIFGTWLVMGQFDSPMSRQKIRLQIC</sequence>
<reference evidence="1 2" key="1">
    <citation type="submission" date="2024-04" db="EMBL/GenBank/DDBJ databases">
        <authorList>
            <person name="Fracassetti M."/>
        </authorList>
    </citation>
    <scope>NUCLEOTIDE SEQUENCE [LARGE SCALE GENOMIC DNA]</scope>
</reference>
<evidence type="ECO:0008006" key="3">
    <source>
        <dbReference type="Google" id="ProtNLM"/>
    </source>
</evidence>
<dbReference type="PANTHER" id="PTHR11439:SF497">
    <property type="entry name" value="CYSTEINE-RICH RLK (RECEPTOR-LIKE PROTEIN KINASE) 8"/>
    <property type="match status" value="1"/>
</dbReference>
<name>A0AAV2CED0_9ROSI</name>
<dbReference type="AlphaFoldDB" id="A0AAV2CED0"/>
<evidence type="ECO:0000313" key="1">
    <source>
        <dbReference type="EMBL" id="CAL1354329.1"/>
    </source>
</evidence>
<dbReference type="EMBL" id="OZ034813">
    <property type="protein sequence ID" value="CAL1354329.1"/>
    <property type="molecule type" value="Genomic_DNA"/>
</dbReference>
<keyword evidence="2" id="KW-1185">Reference proteome</keyword>
<dbReference type="Proteomes" id="UP001497516">
    <property type="component" value="Chromosome 1"/>
</dbReference>
<dbReference type="InterPro" id="IPR043502">
    <property type="entry name" value="DNA/RNA_pol_sf"/>
</dbReference>
<dbReference type="CDD" id="cd09272">
    <property type="entry name" value="RNase_HI_RT_Ty1"/>
    <property type="match status" value="1"/>
</dbReference>
<organism evidence="1 2">
    <name type="scientific">Linum trigynum</name>
    <dbReference type="NCBI Taxonomy" id="586398"/>
    <lineage>
        <taxon>Eukaryota</taxon>
        <taxon>Viridiplantae</taxon>
        <taxon>Streptophyta</taxon>
        <taxon>Embryophyta</taxon>
        <taxon>Tracheophyta</taxon>
        <taxon>Spermatophyta</taxon>
        <taxon>Magnoliopsida</taxon>
        <taxon>eudicotyledons</taxon>
        <taxon>Gunneridae</taxon>
        <taxon>Pentapetalae</taxon>
        <taxon>rosids</taxon>
        <taxon>fabids</taxon>
        <taxon>Malpighiales</taxon>
        <taxon>Linaceae</taxon>
        <taxon>Linum</taxon>
    </lineage>
</organism>
<dbReference type="PANTHER" id="PTHR11439">
    <property type="entry name" value="GAG-POL-RELATED RETROTRANSPOSON"/>
    <property type="match status" value="1"/>
</dbReference>
<protein>
    <recommendedName>
        <fullName evidence="3">Retrovirus-related Pol polyprotein from transposon RE1</fullName>
    </recommendedName>
</protein>